<evidence type="ECO:0000313" key="1">
    <source>
        <dbReference type="EMBL" id="CUX62249.1"/>
    </source>
</evidence>
<protein>
    <submittedName>
        <fullName evidence="1">Uncharacterized protein</fullName>
    </submittedName>
</protein>
<sequence>MLAMRQINVDNLSFHVEQRKEEAGAVRMTRKWKVIEFHRWLP</sequence>
<gene>
    <name evidence="1" type="ORF">AGR7C_pAt0192</name>
</gene>
<organism evidence="1 2">
    <name type="scientific">Agrobacterium deltaense Zutra 3/1</name>
    <dbReference type="NCBI Taxonomy" id="1183427"/>
    <lineage>
        <taxon>Bacteria</taxon>
        <taxon>Pseudomonadati</taxon>
        <taxon>Pseudomonadota</taxon>
        <taxon>Alphaproteobacteria</taxon>
        <taxon>Hyphomicrobiales</taxon>
        <taxon>Rhizobiaceae</taxon>
        <taxon>Rhizobium/Agrobacterium group</taxon>
        <taxon>Agrobacterium</taxon>
    </lineage>
</organism>
<dbReference type="Proteomes" id="UP000191987">
    <property type="component" value="Unassembled WGS sequence"/>
</dbReference>
<evidence type="ECO:0000313" key="2">
    <source>
        <dbReference type="Proteomes" id="UP000191987"/>
    </source>
</evidence>
<name>A0A1S7S4D6_9HYPH</name>
<dbReference type="EMBL" id="FBWG01000049">
    <property type="protein sequence ID" value="CUX62249.1"/>
    <property type="molecule type" value="Genomic_DNA"/>
</dbReference>
<proteinExistence type="predicted"/>
<reference evidence="1 2" key="1">
    <citation type="submission" date="2016-01" db="EMBL/GenBank/DDBJ databases">
        <authorList>
            <person name="Oliw E.H."/>
        </authorList>
    </citation>
    <scope>NUCLEOTIDE SEQUENCE [LARGE SCALE GENOMIC DNA]</scope>
    <source>
        <strain evidence="1 2">Zutra 3-1</strain>
    </source>
</reference>
<accession>A0A1S7S4D6</accession>
<dbReference type="AlphaFoldDB" id="A0A1S7S4D6"/>